<dbReference type="GO" id="GO:0008168">
    <property type="term" value="F:methyltransferase activity"/>
    <property type="evidence" value="ECO:0007669"/>
    <property type="project" value="UniProtKB-KW"/>
</dbReference>
<protein>
    <submittedName>
        <fullName evidence="2">Methyltransferase family protein</fullName>
    </submittedName>
</protein>
<dbReference type="PANTHER" id="PTHR43591">
    <property type="entry name" value="METHYLTRANSFERASE"/>
    <property type="match status" value="1"/>
</dbReference>
<evidence type="ECO:0000313" key="3">
    <source>
        <dbReference type="Proteomes" id="UP000235786"/>
    </source>
</evidence>
<dbReference type="Pfam" id="PF13489">
    <property type="entry name" value="Methyltransf_23"/>
    <property type="match status" value="1"/>
</dbReference>
<keyword evidence="2" id="KW-0808">Transferase</keyword>
<dbReference type="CDD" id="cd02440">
    <property type="entry name" value="AdoMet_MTases"/>
    <property type="match status" value="1"/>
</dbReference>
<dbReference type="OrthoDB" id="2013972at2759"/>
<dbReference type="SUPFAM" id="SSF53335">
    <property type="entry name" value="S-adenosyl-L-methionine-dependent methyltransferases"/>
    <property type="match status" value="1"/>
</dbReference>
<keyword evidence="3" id="KW-1185">Reference proteome</keyword>
<reference evidence="2 3" key="1">
    <citation type="submission" date="2016-04" db="EMBL/GenBank/DDBJ databases">
        <title>A degradative enzymes factory behind the ericoid mycorrhizal symbiosis.</title>
        <authorList>
            <consortium name="DOE Joint Genome Institute"/>
            <person name="Martino E."/>
            <person name="Morin E."/>
            <person name="Grelet G."/>
            <person name="Kuo A."/>
            <person name="Kohler A."/>
            <person name="Daghino S."/>
            <person name="Barry K."/>
            <person name="Choi C."/>
            <person name="Cichocki N."/>
            <person name="Clum A."/>
            <person name="Copeland A."/>
            <person name="Hainaut M."/>
            <person name="Haridas S."/>
            <person name="Labutti K."/>
            <person name="Lindquist E."/>
            <person name="Lipzen A."/>
            <person name="Khouja H.-R."/>
            <person name="Murat C."/>
            <person name="Ohm R."/>
            <person name="Olson A."/>
            <person name="Spatafora J."/>
            <person name="Veneault-Fourrey C."/>
            <person name="Henrissat B."/>
            <person name="Grigoriev I."/>
            <person name="Martin F."/>
            <person name="Perotto S."/>
        </authorList>
    </citation>
    <scope>NUCLEOTIDE SEQUENCE [LARGE SCALE GENOMIC DNA]</scope>
    <source>
        <strain evidence="2 3">F</strain>
    </source>
</reference>
<sequence>MPHPRPQFDTDVAGQENEETDSAFGGSIRGSETSTLDSDILRYRVENGRTYHSYAIIFWTLVLEGDLYSAPIKNPQDVLDVETGTGIWAIDVADMIPSAIVKGIDLSPIQPSWIPPNVRFEVDDYNKEREHTNRFDLIHSREILGTVPDWVQFYKKALDSRFSALRPGGWMDSTEPLIHINSIHGPVAKDHPFNIWTTQFATISEQTGLLWDVAPHLKRWMEEAGFVNVTEKVVRVAIGKWPKAQKQKELGAWNQLRLDMGFGDFTERRMRNVLNWQNDEIMILVAKIRASVQNSKEGLFMHLYHVYGQKPGE</sequence>
<dbReference type="AlphaFoldDB" id="A0A2J6R1Y5"/>
<dbReference type="Gene3D" id="3.40.50.150">
    <property type="entry name" value="Vaccinia Virus protein VP39"/>
    <property type="match status" value="1"/>
</dbReference>
<dbReference type="Proteomes" id="UP000235786">
    <property type="component" value="Unassembled WGS sequence"/>
</dbReference>
<feature type="region of interest" description="Disordered" evidence="1">
    <location>
        <begin position="1"/>
        <end position="29"/>
    </location>
</feature>
<dbReference type="PANTHER" id="PTHR43591:SF10">
    <property type="entry name" value="ABC TRANSMEMBRANE TYPE-1 DOMAIN-CONTAINING PROTEIN-RELATED"/>
    <property type="match status" value="1"/>
</dbReference>
<organism evidence="2 3">
    <name type="scientific">Hyaloscypha variabilis (strain UAMH 11265 / GT02V1 / F)</name>
    <name type="common">Meliniomyces variabilis</name>
    <dbReference type="NCBI Taxonomy" id="1149755"/>
    <lineage>
        <taxon>Eukaryota</taxon>
        <taxon>Fungi</taxon>
        <taxon>Dikarya</taxon>
        <taxon>Ascomycota</taxon>
        <taxon>Pezizomycotina</taxon>
        <taxon>Leotiomycetes</taxon>
        <taxon>Helotiales</taxon>
        <taxon>Hyaloscyphaceae</taxon>
        <taxon>Hyaloscypha</taxon>
        <taxon>Hyaloscypha variabilis</taxon>
    </lineage>
</organism>
<gene>
    <name evidence="2" type="ORF">L207DRAFT_558110</name>
</gene>
<dbReference type="GO" id="GO:0032259">
    <property type="term" value="P:methylation"/>
    <property type="evidence" value="ECO:0007669"/>
    <property type="project" value="UniProtKB-KW"/>
</dbReference>
<dbReference type="EMBL" id="KZ613958">
    <property type="protein sequence ID" value="PMD32527.1"/>
    <property type="molecule type" value="Genomic_DNA"/>
</dbReference>
<keyword evidence="2" id="KW-0489">Methyltransferase</keyword>
<evidence type="ECO:0000313" key="2">
    <source>
        <dbReference type="EMBL" id="PMD32527.1"/>
    </source>
</evidence>
<evidence type="ECO:0000256" key="1">
    <source>
        <dbReference type="SAM" id="MobiDB-lite"/>
    </source>
</evidence>
<dbReference type="InterPro" id="IPR029063">
    <property type="entry name" value="SAM-dependent_MTases_sf"/>
</dbReference>
<name>A0A2J6R1Y5_HYAVF</name>
<proteinExistence type="predicted"/>
<accession>A0A2J6R1Y5</accession>